<dbReference type="InterPro" id="IPR041135">
    <property type="entry name" value="Nmad3"/>
</dbReference>
<evidence type="ECO:0000313" key="2">
    <source>
        <dbReference type="EMBL" id="QSG02797.1"/>
    </source>
</evidence>
<dbReference type="RefSeq" id="WP_238479938.1">
    <property type="nucleotide sequence ID" value="NZ_CP064786.1"/>
</dbReference>
<feature type="domain" description="Nucleotide modification associated" evidence="1">
    <location>
        <begin position="3"/>
        <end position="171"/>
    </location>
</feature>
<accession>A0A897MQI3</accession>
<dbReference type="EMBL" id="CP064786">
    <property type="protein sequence ID" value="QSG02797.1"/>
    <property type="molecule type" value="Genomic_DNA"/>
</dbReference>
<keyword evidence="3" id="KW-1185">Reference proteome</keyword>
<organism evidence="2 3">
    <name type="scientific">Natranaeroarchaeum sulfidigenes</name>
    <dbReference type="NCBI Taxonomy" id="2784880"/>
    <lineage>
        <taxon>Archaea</taxon>
        <taxon>Methanobacteriati</taxon>
        <taxon>Methanobacteriota</taxon>
        <taxon>Stenosarchaea group</taxon>
        <taxon>Halobacteria</taxon>
        <taxon>Halobacteriales</taxon>
        <taxon>Natronoarchaeaceae</taxon>
        <taxon>Natranaeroarchaeum</taxon>
    </lineage>
</organism>
<proteinExistence type="predicted"/>
<dbReference type="KEGG" id="hara:AArcS_1586"/>
<dbReference type="GeneID" id="70684969"/>
<dbReference type="AlphaFoldDB" id="A0A897MQI3"/>
<evidence type="ECO:0000313" key="3">
    <source>
        <dbReference type="Proteomes" id="UP000663586"/>
    </source>
</evidence>
<gene>
    <name evidence="2" type="ORF">AArcS_1586</name>
</gene>
<protein>
    <recommendedName>
        <fullName evidence="1">Nucleotide modification associated domain-containing protein</fullName>
    </recommendedName>
</protein>
<dbReference type="Proteomes" id="UP000663586">
    <property type="component" value="Chromosome"/>
</dbReference>
<name>A0A897MQI3_9EURY</name>
<evidence type="ECO:0000259" key="1">
    <source>
        <dbReference type="Pfam" id="PF18754"/>
    </source>
</evidence>
<sequence>MSVLLVGVGADGDHVMPELQLDQQGRFEYIPIPDTEEDTASLTYGDWELDYQDGTATNRVKKICPYGDGNWITDQETIAEYPVHHDPNFEALTFADKKSDGGKGSQIKSKLKSGDVLGFYTGIKRGPDDSDLQRYLYGYMTVNDIHDLSDLNNGGYHDRLREFPENAHTKRLIGAGEPKHEDIVIVDGCEPAEKLTYPIRMSERIDEPPWYKITDEFASRFAVQNGLKGICRKFPVELQLAQSEFIERVDYIRQQG</sequence>
<reference evidence="2" key="1">
    <citation type="submission" date="2020-11" db="EMBL/GenBank/DDBJ databases">
        <title>Carbohydrate-dependent, anaerobic sulfur respiration: A novel catabolism in halophilic archaea.</title>
        <authorList>
            <person name="Sorokin D.Y."/>
            <person name="Messina E."/>
            <person name="Smedile F."/>
            <person name="La Cono V."/>
            <person name="Hallsworth J.E."/>
            <person name="Yakimov M.M."/>
        </authorList>
    </citation>
    <scope>NUCLEOTIDE SEQUENCE</scope>
    <source>
        <strain evidence="2">AArc-S</strain>
    </source>
</reference>
<dbReference type="Pfam" id="PF18754">
    <property type="entry name" value="Nmad3"/>
    <property type="match status" value="1"/>
</dbReference>